<protein>
    <recommendedName>
        <fullName evidence="2">peptide-methionine (S)-S-oxide reductase</fullName>
        <ecNumber evidence="2">1.8.4.11</ecNumber>
    </recommendedName>
    <alternativeName>
        <fullName evidence="4">Peptide-methionine (S)-S-oxide reductase</fullName>
    </alternativeName>
</protein>
<dbReference type="EMBL" id="GDID01006061">
    <property type="protein sequence ID" value="JAP90545.1"/>
    <property type="molecule type" value="Transcribed_RNA"/>
</dbReference>
<name>A0A146K3T0_9EUKA</name>
<sequence>INSAMPHPTPQQLKSGSSNAIYGVQIQYESDGAANISNIVVEYLQRVDVFDRYKQKHHVGIQYRPGIFAEHEDEVKYVQQIIDQMNLGEQKLQLQIGWIFRFDIINSEKQVCNIMELNKT</sequence>
<evidence type="ECO:0000256" key="2">
    <source>
        <dbReference type="ARBA" id="ARBA00012502"/>
    </source>
</evidence>
<comment type="similarity">
    <text evidence="1">Belongs to the MsrA Met sulfoxide reductase family.</text>
</comment>
<proteinExistence type="inferred from homology"/>
<keyword evidence="3" id="KW-0560">Oxidoreductase</keyword>
<dbReference type="Pfam" id="PF01625">
    <property type="entry name" value="PMSR"/>
    <property type="match status" value="1"/>
</dbReference>
<reference evidence="6" key="1">
    <citation type="submission" date="2015-07" db="EMBL/GenBank/DDBJ databases">
        <title>Adaptation to a free-living lifestyle via gene acquisitions in the diplomonad Trepomonas sp. PC1.</title>
        <authorList>
            <person name="Xu F."/>
            <person name="Jerlstrom-Hultqvist J."/>
            <person name="Kolisko M."/>
            <person name="Simpson A.G.B."/>
            <person name="Roger A.J."/>
            <person name="Svard S.G."/>
            <person name="Andersson J.O."/>
        </authorList>
    </citation>
    <scope>NUCLEOTIDE SEQUENCE</scope>
    <source>
        <strain evidence="6">PC1</strain>
    </source>
</reference>
<dbReference type="AlphaFoldDB" id="A0A146K3T0"/>
<evidence type="ECO:0000256" key="3">
    <source>
        <dbReference type="ARBA" id="ARBA00023002"/>
    </source>
</evidence>
<evidence type="ECO:0000259" key="5">
    <source>
        <dbReference type="Pfam" id="PF01625"/>
    </source>
</evidence>
<feature type="domain" description="Peptide methionine sulphoxide reductase MsrA" evidence="5">
    <location>
        <begin position="2"/>
        <end position="88"/>
    </location>
</feature>
<evidence type="ECO:0000313" key="6">
    <source>
        <dbReference type="EMBL" id="JAP90545.1"/>
    </source>
</evidence>
<evidence type="ECO:0000256" key="1">
    <source>
        <dbReference type="ARBA" id="ARBA00005591"/>
    </source>
</evidence>
<evidence type="ECO:0000256" key="4">
    <source>
        <dbReference type="ARBA" id="ARBA00030643"/>
    </source>
</evidence>
<dbReference type="GO" id="GO:0008113">
    <property type="term" value="F:peptide-methionine (S)-S-oxide reductase activity"/>
    <property type="evidence" value="ECO:0007669"/>
    <property type="project" value="UniProtKB-EC"/>
</dbReference>
<organism evidence="6">
    <name type="scientific">Trepomonas sp. PC1</name>
    <dbReference type="NCBI Taxonomy" id="1076344"/>
    <lineage>
        <taxon>Eukaryota</taxon>
        <taxon>Metamonada</taxon>
        <taxon>Diplomonadida</taxon>
        <taxon>Hexamitidae</taxon>
        <taxon>Hexamitinae</taxon>
        <taxon>Trepomonas</taxon>
    </lineage>
</organism>
<dbReference type="Gene3D" id="3.30.1060.10">
    <property type="entry name" value="Peptide methionine sulphoxide reductase MsrA"/>
    <property type="match status" value="1"/>
</dbReference>
<accession>A0A146K3T0</accession>
<dbReference type="EC" id="1.8.4.11" evidence="2"/>
<dbReference type="InterPro" id="IPR002569">
    <property type="entry name" value="Met_Sox_Rdtase_MsrA_dom"/>
</dbReference>
<gene>
    <name evidence="6" type="ORF">TPC1_20156</name>
</gene>
<dbReference type="SUPFAM" id="SSF55068">
    <property type="entry name" value="Peptide methionine sulfoxide reductase"/>
    <property type="match status" value="1"/>
</dbReference>
<feature type="non-terminal residue" evidence="6">
    <location>
        <position position="1"/>
    </location>
</feature>
<dbReference type="InterPro" id="IPR036509">
    <property type="entry name" value="Met_Sox_Rdtase_MsrA_sf"/>
</dbReference>